<name>A0AA42CSR5_9SPHN</name>
<sequence length="170" mass="18559">MSAESRKPFEATLPAGRARAIPWLTVMAGSLVTVAPFGATLGLLPPCGLLMLLAWRLLAPLALRRWVPPLLGLFDDLVSGQPLGSAMVLWTLTFFLVDLFDQRTMFRDFWQDWLIAAAAIAMCLAGGRIVATPLTAHVDAVLVIQIVVSILVFPLAARIVAWIDRKRAVE</sequence>
<accession>A0AA42CSR5</accession>
<evidence type="ECO:0000313" key="2">
    <source>
        <dbReference type="EMBL" id="MCW6537559.1"/>
    </source>
</evidence>
<comment type="caution">
    <text evidence="2">The sequence shown here is derived from an EMBL/GenBank/DDBJ whole genome shotgun (WGS) entry which is preliminary data.</text>
</comment>
<dbReference type="AlphaFoldDB" id="A0AA42CSR5"/>
<feature type="transmembrane region" description="Helical" evidence="1">
    <location>
        <begin position="140"/>
        <end position="163"/>
    </location>
</feature>
<keyword evidence="1" id="KW-1133">Transmembrane helix</keyword>
<feature type="transmembrane region" description="Helical" evidence="1">
    <location>
        <begin position="83"/>
        <end position="101"/>
    </location>
</feature>
<feature type="transmembrane region" description="Helical" evidence="1">
    <location>
        <begin position="20"/>
        <end position="39"/>
    </location>
</feature>
<dbReference type="RefSeq" id="WP_179512715.1">
    <property type="nucleotide sequence ID" value="NZ_JANFAU010000016.1"/>
</dbReference>
<keyword evidence="3" id="KW-1185">Reference proteome</keyword>
<proteinExistence type="predicted"/>
<dbReference type="EMBL" id="JANFAV010000025">
    <property type="protein sequence ID" value="MCW6537559.1"/>
    <property type="molecule type" value="Genomic_DNA"/>
</dbReference>
<keyword evidence="1" id="KW-0812">Transmembrane</keyword>
<reference evidence="2" key="1">
    <citation type="submission" date="2022-06" db="EMBL/GenBank/DDBJ databases">
        <title>Sphingomonas sp. nov. isolated from rhizosphere soil of tomato.</title>
        <authorList>
            <person name="Dong H."/>
            <person name="Gao R."/>
        </authorList>
    </citation>
    <scope>NUCLEOTIDE SEQUENCE</scope>
    <source>
        <strain evidence="2">MMSM24</strain>
    </source>
</reference>
<keyword evidence="1" id="KW-0472">Membrane</keyword>
<gene>
    <name evidence="2" type="ORF">NEE01_22510</name>
</gene>
<dbReference type="Proteomes" id="UP001165565">
    <property type="component" value="Unassembled WGS sequence"/>
</dbReference>
<protein>
    <submittedName>
        <fullName evidence="2">Rod shape-determining protein MreD</fullName>
    </submittedName>
</protein>
<evidence type="ECO:0000256" key="1">
    <source>
        <dbReference type="SAM" id="Phobius"/>
    </source>
</evidence>
<organism evidence="2 3">
    <name type="scientific">Sphingomonas lycopersici</name>
    <dbReference type="NCBI Taxonomy" id="2951807"/>
    <lineage>
        <taxon>Bacteria</taxon>
        <taxon>Pseudomonadati</taxon>
        <taxon>Pseudomonadota</taxon>
        <taxon>Alphaproteobacteria</taxon>
        <taxon>Sphingomonadales</taxon>
        <taxon>Sphingomonadaceae</taxon>
        <taxon>Sphingomonas</taxon>
    </lineage>
</organism>
<feature type="transmembrane region" description="Helical" evidence="1">
    <location>
        <begin position="113"/>
        <end position="134"/>
    </location>
</feature>
<evidence type="ECO:0000313" key="3">
    <source>
        <dbReference type="Proteomes" id="UP001165565"/>
    </source>
</evidence>